<dbReference type="OrthoDB" id="410188at2759"/>
<accession>A0A812WUR2</accession>
<dbReference type="Proteomes" id="UP000649617">
    <property type="component" value="Unassembled WGS sequence"/>
</dbReference>
<sequence length="136" mass="14848">MPAPSLACLEAQLSMENDMLRSVTSAMRLAASLDVLSPGDSLCSMPGTEADSIGQTGWHPVLSARLMVEHSLAQGHVAFGLWPSAQLFLYARAFSLAPSRGVQKRRQFAQQWHIRSWQGESASDPKPQATDKQAQR</sequence>
<keyword evidence="3" id="KW-1185">Reference proteome</keyword>
<dbReference type="EMBL" id="CAJNIZ010044715">
    <property type="protein sequence ID" value="CAE7698841.1"/>
    <property type="molecule type" value="Genomic_DNA"/>
</dbReference>
<gene>
    <name evidence="2" type="ORF">SPIL2461_LOCUS19638</name>
</gene>
<protein>
    <submittedName>
        <fullName evidence="2">Uncharacterized protein</fullName>
    </submittedName>
</protein>
<reference evidence="2" key="1">
    <citation type="submission" date="2021-02" db="EMBL/GenBank/DDBJ databases">
        <authorList>
            <person name="Dougan E. K."/>
            <person name="Rhodes N."/>
            <person name="Thang M."/>
            <person name="Chan C."/>
        </authorList>
    </citation>
    <scope>NUCLEOTIDE SEQUENCE</scope>
</reference>
<organism evidence="2 3">
    <name type="scientific">Symbiodinium pilosum</name>
    <name type="common">Dinoflagellate</name>
    <dbReference type="NCBI Taxonomy" id="2952"/>
    <lineage>
        <taxon>Eukaryota</taxon>
        <taxon>Sar</taxon>
        <taxon>Alveolata</taxon>
        <taxon>Dinophyceae</taxon>
        <taxon>Suessiales</taxon>
        <taxon>Symbiodiniaceae</taxon>
        <taxon>Symbiodinium</taxon>
    </lineage>
</organism>
<name>A0A812WUR2_SYMPI</name>
<dbReference type="AlphaFoldDB" id="A0A812WUR2"/>
<evidence type="ECO:0000313" key="3">
    <source>
        <dbReference type="Proteomes" id="UP000649617"/>
    </source>
</evidence>
<comment type="caution">
    <text evidence="2">The sequence shown here is derived from an EMBL/GenBank/DDBJ whole genome shotgun (WGS) entry which is preliminary data.</text>
</comment>
<proteinExistence type="predicted"/>
<evidence type="ECO:0000256" key="1">
    <source>
        <dbReference type="SAM" id="MobiDB-lite"/>
    </source>
</evidence>
<feature type="region of interest" description="Disordered" evidence="1">
    <location>
        <begin position="116"/>
        <end position="136"/>
    </location>
</feature>
<evidence type="ECO:0000313" key="2">
    <source>
        <dbReference type="EMBL" id="CAE7698841.1"/>
    </source>
</evidence>